<dbReference type="AlphaFoldDB" id="A0A6N7XVH1"/>
<dbReference type="Pfam" id="PF02730">
    <property type="entry name" value="AFOR_N"/>
    <property type="match status" value="1"/>
</dbReference>
<organism evidence="3 4">
    <name type="scientific">Tissierella pigra</name>
    <dbReference type="NCBI Taxonomy" id="2607614"/>
    <lineage>
        <taxon>Bacteria</taxon>
        <taxon>Bacillati</taxon>
        <taxon>Bacillota</taxon>
        <taxon>Tissierellia</taxon>
        <taxon>Tissierellales</taxon>
        <taxon>Tissierellaceae</taxon>
        <taxon>Tissierella</taxon>
    </lineage>
</organism>
<dbReference type="PANTHER" id="PTHR30038">
    <property type="entry name" value="ALDEHYDE FERREDOXIN OXIDOREDUCTASE"/>
    <property type="match status" value="1"/>
</dbReference>
<dbReference type="SMART" id="SM00790">
    <property type="entry name" value="AFOR_N"/>
    <property type="match status" value="1"/>
</dbReference>
<sequence>MSKLLYIDLTKKQIIKKQNAFEDYGRGLIAKIIREEVSPNIDRLDDENVIVLVPGLFSGTLAPSTGRLLVGTKSSKDEGIQISNIAGTISQKLASLNIDAIVISGRNTEEIPLTLLIEENHIELVNINNIKGMNVSSTIDIIQDLYGKECGVIGIGPSGEKLLPISTLFSTYPEGSPSFYCARNSIGDIFGYKGLKAITVKNKKHFNAPVYDAENMKRCSKELSKIIIEHPICGKALPGLGSITLMKMLSQGKNIDMSELNSNNNIKNNYIDTEFKINRTCSPLCVVGCLNRHTKTGEDYYSAPAESEAYAALNECFGINDKQYVKNFTNRCFELGIDCIEFIFSCALYFNLQEIEGNIKEMDKALEEVKNLTLVGRVLGSKTDGMYSLFREKEKYKKMVSKPSIVEEKNFNIDIQSKTINLPGLSDLDYLYAYIITLENLGFCLFASFAFIDNPKALTLLSKLFFYKTGIESSEKSILDYALKTIKNEKEYESEVRLKNVSKTIPNFVKVLYRYFHKDETKVYNE</sequence>
<feature type="domain" description="Aldehyde ferredoxin oxidoreductase N-terminal" evidence="2">
    <location>
        <begin position="1"/>
        <end position="204"/>
    </location>
</feature>
<dbReference type="Gene3D" id="3.60.9.10">
    <property type="entry name" value="Aldehyde ferredoxin oxidoreductase, N-terminal domain"/>
    <property type="match status" value="1"/>
</dbReference>
<evidence type="ECO:0000313" key="4">
    <source>
        <dbReference type="Proteomes" id="UP000469523"/>
    </source>
</evidence>
<dbReference type="PANTHER" id="PTHR30038:SF0">
    <property type="entry name" value="TUNGSTEN-CONTAINING ALDEHYDE FERREDOXIN OXIDOREDUCTASE"/>
    <property type="match status" value="1"/>
</dbReference>
<dbReference type="GO" id="GO:0016625">
    <property type="term" value="F:oxidoreductase activity, acting on the aldehyde or oxo group of donors, iron-sulfur protein as acceptor"/>
    <property type="evidence" value="ECO:0007669"/>
    <property type="project" value="InterPro"/>
</dbReference>
<dbReference type="InterPro" id="IPR013984">
    <property type="entry name" value="Ald_Fedxn_OxRdtase_dom2"/>
</dbReference>
<dbReference type="SUPFAM" id="SSF48310">
    <property type="entry name" value="Aldehyde ferredoxin oxidoreductase, C-terminal domains"/>
    <property type="match status" value="1"/>
</dbReference>
<dbReference type="Proteomes" id="UP000469523">
    <property type="component" value="Unassembled WGS sequence"/>
</dbReference>
<evidence type="ECO:0000259" key="2">
    <source>
        <dbReference type="SMART" id="SM00790"/>
    </source>
</evidence>
<dbReference type="InterPro" id="IPR013983">
    <property type="entry name" value="Ald_Fedxn_OxRdtase_N"/>
</dbReference>
<dbReference type="EMBL" id="VUNQ01000004">
    <property type="protein sequence ID" value="MSU00485.1"/>
    <property type="molecule type" value="Genomic_DNA"/>
</dbReference>
<dbReference type="InterPro" id="IPR036021">
    <property type="entry name" value="Tungsten_al_ferr_oxy-like_C"/>
</dbReference>
<accession>A0A6N7XVH1</accession>
<comment type="caution">
    <text evidence="3">The sequence shown here is derived from an EMBL/GenBank/DDBJ whole genome shotgun (WGS) entry which is preliminary data.</text>
</comment>
<name>A0A6N7XVH1_9FIRM</name>
<dbReference type="InterPro" id="IPR036503">
    <property type="entry name" value="Ald_Fedxn_OxRdtase_N_sf"/>
</dbReference>
<dbReference type="InterPro" id="IPR051919">
    <property type="entry name" value="W-dependent_AOR"/>
</dbReference>
<protein>
    <recommendedName>
        <fullName evidence="2">Aldehyde ferredoxin oxidoreductase N-terminal domain-containing protein</fullName>
    </recommendedName>
</protein>
<evidence type="ECO:0000313" key="3">
    <source>
        <dbReference type="EMBL" id="MSU00485.1"/>
    </source>
</evidence>
<proteinExistence type="predicted"/>
<keyword evidence="1" id="KW-1133">Transmembrane helix</keyword>
<dbReference type="GO" id="GO:0051536">
    <property type="term" value="F:iron-sulfur cluster binding"/>
    <property type="evidence" value="ECO:0007669"/>
    <property type="project" value="InterPro"/>
</dbReference>
<reference evidence="3 4" key="1">
    <citation type="submission" date="2019-09" db="EMBL/GenBank/DDBJ databases">
        <title>In-depth cultivation of the pig gut microbiome towards novel bacterial diversity and tailored functional studies.</title>
        <authorList>
            <person name="Wylensek D."/>
            <person name="Hitch T.C.A."/>
            <person name="Clavel T."/>
        </authorList>
    </citation>
    <scope>NUCLEOTIDE SEQUENCE [LARGE SCALE GENOMIC DNA]</scope>
    <source>
        <strain evidence="3 4">WCA3-693-APC-4?</strain>
    </source>
</reference>
<keyword evidence="1" id="KW-0472">Membrane</keyword>
<feature type="transmembrane region" description="Helical" evidence="1">
    <location>
        <begin position="431"/>
        <end position="452"/>
    </location>
</feature>
<gene>
    <name evidence="3" type="ORF">FYJ83_03265</name>
</gene>
<evidence type="ECO:0000256" key="1">
    <source>
        <dbReference type="SAM" id="Phobius"/>
    </source>
</evidence>
<dbReference type="Gene3D" id="1.10.569.10">
    <property type="entry name" value="Aldehyde Ferredoxin Oxidoreductase Protein, subunit A, domain 2"/>
    <property type="match status" value="1"/>
</dbReference>
<keyword evidence="4" id="KW-1185">Reference proteome</keyword>
<dbReference type="RefSeq" id="WP_154438910.1">
    <property type="nucleotide sequence ID" value="NZ_VUNQ01000004.1"/>
</dbReference>
<dbReference type="SUPFAM" id="SSF56228">
    <property type="entry name" value="Aldehyde ferredoxin oxidoreductase, N-terminal domain"/>
    <property type="match status" value="1"/>
</dbReference>
<keyword evidence="1" id="KW-0812">Transmembrane</keyword>
<dbReference type="GO" id="GO:0009055">
    <property type="term" value="F:electron transfer activity"/>
    <property type="evidence" value="ECO:0007669"/>
    <property type="project" value="InterPro"/>
</dbReference>